<reference evidence="8" key="1">
    <citation type="submission" date="2017-02" db="UniProtKB">
        <authorList>
            <consortium name="WormBaseParasite"/>
        </authorList>
    </citation>
    <scope>IDENTIFICATION</scope>
</reference>
<dbReference type="GO" id="GO:0008528">
    <property type="term" value="F:G protein-coupled peptide receptor activity"/>
    <property type="evidence" value="ECO:0007669"/>
    <property type="project" value="InterPro"/>
</dbReference>
<dbReference type="CDD" id="cd14978">
    <property type="entry name" value="7tmA_FMRFamide_R-like"/>
    <property type="match status" value="1"/>
</dbReference>
<dbReference type="WBParaSite" id="PTRK_0000632400.1">
    <property type="protein sequence ID" value="PTRK_0000632400.1"/>
    <property type="gene ID" value="PTRK_0000632400"/>
</dbReference>
<evidence type="ECO:0000313" key="8">
    <source>
        <dbReference type="WBParaSite" id="PTRK_0000632400.1"/>
    </source>
</evidence>
<proteinExistence type="predicted"/>
<feature type="transmembrane region" description="Helical" evidence="5">
    <location>
        <begin position="97"/>
        <end position="119"/>
    </location>
</feature>
<evidence type="ECO:0000256" key="1">
    <source>
        <dbReference type="ARBA" id="ARBA00004370"/>
    </source>
</evidence>
<keyword evidence="7" id="KW-1185">Reference proteome</keyword>
<keyword evidence="4 5" id="KW-0472">Membrane</keyword>
<evidence type="ECO:0000256" key="5">
    <source>
        <dbReference type="SAM" id="Phobius"/>
    </source>
</evidence>
<evidence type="ECO:0000256" key="3">
    <source>
        <dbReference type="ARBA" id="ARBA00022989"/>
    </source>
</evidence>
<dbReference type="STRING" id="131310.A0A0N4ZEZ1"/>
<dbReference type="InterPro" id="IPR017452">
    <property type="entry name" value="GPCR_Rhodpsn_7TM"/>
</dbReference>
<organism evidence="7 8">
    <name type="scientific">Parastrongyloides trichosuri</name>
    <name type="common">Possum-specific nematode worm</name>
    <dbReference type="NCBI Taxonomy" id="131310"/>
    <lineage>
        <taxon>Eukaryota</taxon>
        <taxon>Metazoa</taxon>
        <taxon>Ecdysozoa</taxon>
        <taxon>Nematoda</taxon>
        <taxon>Chromadorea</taxon>
        <taxon>Rhabditida</taxon>
        <taxon>Tylenchina</taxon>
        <taxon>Panagrolaimomorpha</taxon>
        <taxon>Strongyloidoidea</taxon>
        <taxon>Strongyloididae</taxon>
        <taxon>Parastrongyloides</taxon>
    </lineage>
</organism>
<keyword evidence="3 5" id="KW-1133">Transmembrane helix</keyword>
<feature type="transmembrane region" description="Helical" evidence="5">
    <location>
        <begin position="249"/>
        <end position="270"/>
    </location>
</feature>
<dbReference type="SUPFAM" id="SSF81321">
    <property type="entry name" value="Family A G protein-coupled receptor-like"/>
    <property type="match status" value="1"/>
</dbReference>
<evidence type="ECO:0000256" key="2">
    <source>
        <dbReference type="ARBA" id="ARBA00022692"/>
    </source>
</evidence>
<name>A0A0N4ZEZ1_PARTI</name>
<evidence type="ECO:0000256" key="4">
    <source>
        <dbReference type="ARBA" id="ARBA00023136"/>
    </source>
</evidence>
<dbReference type="PANTHER" id="PTHR46895">
    <property type="entry name" value="PROTEIN CBG20548-RELATED"/>
    <property type="match status" value="1"/>
</dbReference>
<feature type="transmembrane region" description="Helical" evidence="5">
    <location>
        <begin position="56"/>
        <end position="77"/>
    </location>
</feature>
<dbReference type="Pfam" id="PF10324">
    <property type="entry name" value="7TM_GPCR_Srw"/>
    <property type="match status" value="1"/>
</dbReference>
<feature type="transmembrane region" description="Helical" evidence="5">
    <location>
        <begin position="210"/>
        <end position="229"/>
    </location>
</feature>
<evidence type="ECO:0000313" key="7">
    <source>
        <dbReference type="Proteomes" id="UP000038045"/>
    </source>
</evidence>
<accession>A0A0N4ZEZ1</accession>
<comment type="subcellular location">
    <subcellularLocation>
        <location evidence="1">Membrane</location>
    </subcellularLocation>
</comment>
<dbReference type="GO" id="GO:0016020">
    <property type="term" value="C:membrane"/>
    <property type="evidence" value="ECO:0007669"/>
    <property type="project" value="UniProtKB-SubCell"/>
</dbReference>
<dbReference type="AlphaFoldDB" id="A0A0N4ZEZ1"/>
<feature type="domain" description="G-protein coupled receptors family 1 profile" evidence="6">
    <location>
        <begin position="36"/>
        <end position="305"/>
    </location>
</feature>
<sequence length="378" mass="43402">MPENNTEPCNFISPMALQNFLMLYIFPIQFTVGIIGNLLNLLVLLSHSMKSKTNNLLAIMALADTIFLISNIHQSLALSSIRTFFIWFRRFLLHSKFHWVGVTNMCSFISAWLIVLVSLERVTAILFPLKTRLIWNSKTLIIIVCSILMSSFILTLHWHITHHVEKIIVNVTTFNESTGLDDITSTKTFQQLSPREGMISFSMWSLTFEMIFLVILPVIIVLTLNILLIHGLRKQRTCDAKSQKRATKIVLIIATTFTLCNTPSAALQIWKFISPSIDGSLLFLNLATLSNSLVITGKISNFYLFCSWSEHYRKKFCKIVEKELPRLFWLMQTINTKKESYIYKLSSQTSESKRPPKIKQCSVRTLDENGEIVEKLIK</sequence>
<feature type="transmembrane region" description="Helical" evidence="5">
    <location>
        <begin position="282"/>
        <end position="305"/>
    </location>
</feature>
<evidence type="ECO:0000259" key="6">
    <source>
        <dbReference type="PROSITE" id="PS50262"/>
    </source>
</evidence>
<dbReference type="PROSITE" id="PS50262">
    <property type="entry name" value="G_PROTEIN_RECEP_F1_2"/>
    <property type="match status" value="1"/>
</dbReference>
<dbReference type="InterPro" id="IPR019427">
    <property type="entry name" value="7TM_GPCR_serpentine_rcpt_Srw"/>
</dbReference>
<dbReference type="Gene3D" id="1.20.1070.10">
    <property type="entry name" value="Rhodopsin 7-helix transmembrane proteins"/>
    <property type="match status" value="1"/>
</dbReference>
<dbReference type="InterPro" id="IPR000276">
    <property type="entry name" value="GPCR_Rhodpsn"/>
</dbReference>
<keyword evidence="2 5" id="KW-0812">Transmembrane</keyword>
<protein>
    <submittedName>
        <fullName evidence="8">G_PROTEIN_RECEP_F1_2 domain-containing protein</fullName>
    </submittedName>
</protein>
<feature type="transmembrane region" description="Helical" evidence="5">
    <location>
        <begin position="20"/>
        <end position="44"/>
    </location>
</feature>
<feature type="transmembrane region" description="Helical" evidence="5">
    <location>
        <begin position="140"/>
        <end position="160"/>
    </location>
</feature>
<dbReference type="PRINTS" id="PR00237">
    <property type="entry name" value="GPCRRHODOPSN"/>
</dbReference>
<dbReference type="Proteomes" id="UP000038045">
    <property type="component" value="Unplaced"/>
</dbReference>